<accession>A0A553C773</accession>
<keyword evidence="4 6" id="KW-0547">Nucleotide-binding</keyword>
<evidence type="ECO:0000256" key="3">
    <source>
        <dbReference type="ARBA" id="ARBA00022679"/>
    </source>
</evidence>
<dbReference type="EC" id="2.5.1.17" evidence="6"/>
<evidence type="ECO:0000259" key="7">
    <source>
        <dbReference type="Pfam" id="PF01923"/>
    </source>
</evidence>
<dbReference type="OrthoDB" id="9778896at2"/>
<dbReference type="InterPro" id="IPR016030">
    <property type="entry name" value="CblAdoTrfase-like"/>
</dbReference>
<keyword evidence="9" id="KW-1185">Reference proteome</keyword>
<feature type="domain" description="Cobalamin adenosyltransferase-like" evidence="7">
    <location>
        <begin position="3"/>
        <end position="173"/>
    </location>
</feature>
<comment type="similarity">
    <text evidence="1 6">Belongs to the Cob(I)alamin adenosyltransferase family.</text>
</comment>
<comment type="catalytic activity">
    <reaction evidence="6">
        <text>2 cob(II)yrinate a,c diamide + reduced [electron-transfer flavoprotein] + 2 ATP = 2 adenosylcob(III)yrinate a,c-diamide + 2 triphosphate + oxidized [electron-transfer flavoprotein] + 3 H(+)</text>
        <dbReference type="Rhea" id="RHEA:11528"/>
        <dbReference type="Rhea" id="RHEA-COMP:10685"/>
        <dbReference type="Rhea" id="RHEA-COMP:10686"/>
        <dbReference type="ChEBI" id="CHEBI:15378"/>
        <dbReference type="ChEBI" id="CHEBI:18036"/>
        <dbReference type="ChEBI" id="CHEBI:30616"/>
        <dbReference type="ChEBI" id="CHEBI:57692"/>
        <dbReference type="ChEBI" id="CHEBI:58307"/>
        <dbReference type="ChEBI" id="CHEBI:58503"/>
        <dbReference type="ChEBI" id="CHEBI:58537"/>
        <dbReference type="EC" id="2.5.1.17"/>
    </reaction>
</comment>
<dbReference type="InterPro" id="IPR036451">
    <property type="entry name" value="CblAdoTrfase-like_sf"/>
</dbReference>
<comment type="pathway">
    <text evidence="6">Cofactor biosynthesis; adenosylcobalamin biosynthesis; adenosylcobalamin from cob(II)yrinate a,c-diamide: step 2/7.</text>
</comment>
<proteinExistence type="inferred from homology"/>
<dbReference type="GO" id="GO:0005524">
    <property type="term" value="F:ATP binding"/>
    <property type="evidence" value="ECO:0007669"/>
    <property type="project" value="UniProtKB-UniRule"/>
</dbReference>
<evidence type="ECO:0000256" key="4">
    <source>
        <dbReference type="ARBA" id="ARBA00022741"/>
    </source>
</evidence>
<dbReference type="PANTHER" id="PTHR12213">
    <property type="entry name" value="CORRINOID ADENOSYLTRANSFERASE"/>
    <property type="match status" value="1"/>
</dbReference>
<dbReference type="Proteomes" id="UP000318585">
    <property type="component" value="Unassembled WGS sequence"/>
</dbReference>
<gene>
    <name evidence="8" type="ORF">FNW17_14360</name>
</gene>
<evidence type="ECO:0000256" key="5">
    <source>
        <dbReference type="ARBA" id="ARBA00022840"/>
    </source>
</evidence>
<reference evidence="8 9" key="1">
    <citation type="submission" date="2019-07" db="EMBL/GenBank/DDBJ databases">
        <title>Novel species of Flavobacterium.</title>
        <authorList>
            <person name="Liu Q."/>
            <person name="Xin Y.-H."/>
        </authorList>
    </citation>
    <scope>NUCLEOTIDE SEQUENCE [LARGE SCALE GENOMIC DNA]</scope>
    <source>
        <strain evidence="8 9">LB3P56</strain>
    </source>
</reference>
<dbReference type="Gene3D" id="1.20.1200.10">
    <property type="entry name" value="Cobalamin adenosyltransferase-like"/>
    <property type="match status" value="1"/>
</dbReference>
<keyword evidence="3 6" id="KW-0808">Transferase</keyword>
<dbReference type="RefSeq" id="WP_144072001.1">
    <property type="nucleotide sequence ID" value="NZ_VJZR01000016.1"/>
</dbReference>
<evidence type="ECO:0000256" key="6">
    <source>
        <dbReference type="RuleBase" id="RU366026"/>
    </source>
</evidence>
<dbReference type="SUPFAM" id="SSF89028">
    <property type="entry name" value="Cobalamin adenosyltransferase-like"/>
    <property type="match status" value="1"/>
</dbReference>
<sequence length="189" mass="21579">MKIYTKTGDKGTTALFGGTRVPKDHIRIESYGTVDELNSYIGLIRDQQIDLHYKKILIEIQDRLFTVGAILATPPEKEVKKNGELRLQKLGIVESDIELLENEIDAMEEALPPMTHFVLPGGHTTVSYCHIARCVCRRAERLAVHLDHNEPVAEIVIMYLNRLSDYLFVLARKLSNDLQAEEVKWIPRK</sequence>
<dbReference type="AlphaFoldDB" id="A0A553C773"/>
<dbReference type="FunFam" id="1.20.1200.10:FF:000001">
    <property type="entry name" value="Cob(I)yrinic acid a,c-diamide adenosyltransferase"/>
    <property type="match status" value="1"/>
</dbReference>
<dbReference type="GO" id="GO:0008817">
    <property type="term" value="F:corrinoid adenosyltransferase activity"/>
    <property type="evidence" value="ECO:0007669"/>
    <property type="project" value="UniProtKB-UniRule"/>
</dbReference>
<protein>
    <recommendedName>
        <fullName evidence="6">Corrinoid adenosyltransferase</fullName>
        <ecNumber evidence="6">2.5.1.17</ecNumber>
    </recommendedName>
    <alternativeName>
        <fullName evidence="6">Cob(II)alamin adenosyltransferase</fullName>
    </alternativeName>
    <alternativeName>
        <fullName evidence="6">Cob(II)yrinic acid a,c-diamide adenosyltransferase</fullName>
    </alternativeName>
    <alternativeName>
        <fullName evidence="6">Cobinamide/cobalamin adenosyltransferase</fullName>
    </alternativeName>
</protein>
<dbReference type="GO" id="GO:0009236">
    <property type="term" value="P:cobalamin biosynthetic process"/>
    <property type="evidence" value="ECO:0007669"/>
    <property type="project" value="UniProtKB-UniRule"/>
</dbReference>
<comment type="catalytic activity">
    <reaction evidence="6">
        <text>2 cob(II)alamin + reduced [electron-transfer flavoprotein] + 2 ATP = 2 adenosylcob(III)alamin + 2 triphosphate + oxidized [electron-transfer flavoprotein] + 3 H(+)</text>
        <dbReference type="Rhea" id="RHEA:28671"/>
        <dbReference type="Rhea" id="RHEA-COMP:10685"/>
        <dbReference type="Rhea" id="RHEA-COMP:10686"/>
        <dbReference type="ChEBI" id="CHEBI:15378"/>
        <dbReference type="ChEBI" id="CHEBI:16304"/>
        <dbReference type="ChEBI" id="CHEBI:18036"/>
        <dbReference type="ChEBI" id="CHEBI:18408"/>
        <dbReference type="ChEBI" id="CHEBI:30616"/>
        <dbReference type="ChEBI" id="CHEBI:57692"/>
        <dbReference type="ChEBI" id="CHEBI:58307"/>
        <dbReference type="EC" id="2.5.1.17"/>
    </reaction>
</comment>
<dbReference type="NCBIfam" id="TIGR00636">
    <property type="entry name" value="PduO_Nterm"/>
    <property type="match status" value="1"/>
</dbReference>
<dbReference type="Pfam" id="PF01923">
    <property type="entry name" value="Cob_adeno_trans"/>
    <property type="match status" value="1"/>
</dbReference>
<evidence type="ECO:0000256" key="2">
    <source>
        <dbReference type="ARBA" id="ARBA00011233"/>
    </source>
</evidence>
<keyword evidence="6" id="KW-0169">Cobalamin biosynthesis</keyword>
<comment type="caution">
    <text evidence="8">The sequence shown here is derived from an EMBL/GenBank/DDBJ whole genome shotgun (WGS) entry which is preliminary data.</text>
</comment>
<dbReference type="PANTHER" id="PTHR12213:SF0">
    <property type="entry name" value="CORRINOID ADENOSYLTRANSFERASE MMAB"/>
    <property type="match status" value="1"/>
</dbReference>
<dbReference type="InterPro" id="IPR029499">
    <property type="entry name" value="PduO-typ"/>
</dbReference>
<evidence type="ECO:0000313" key="9">
    <source>
        <dbReference type="Proteomes" id="UP000318585"/>
    </source>
</evidence>
<keyword evidence="5 6" id="KW-0067">ATP-binding</keyword>
<dbReference type="EMBL" id="VJZR01000016">
    <property type="protein sequence ID" value="TRX16293.1"/>
    <property type="molecule type" value="Genomic_DNA"/>
</dbReference>
<evidence type="ECO:0000313" key="8">
    <source>
        <dbReference type="EMBL" id="TRX16293.1"/>
    </source>
</evidence>
<organism evidence="8 9">
    <name type="scientific">Flavobacterium franklandianum</name>
    <dbReference type="NCBI Taxonomy" id="2594430"/>
    <lineage>
        <taxon>Bacteria</taxon>
        <taxon>Pseudomonadati</taxon>
        <taxon>Bacteroidota</taxon>
        <taxon>Flavobacteriia</taxon>
        <taxon>Flavobacteriales</taxon>
        <taxon>Flavobacteriaceae</taxon>
        <taxon>Flavobacterium</taxon>
    </lineage>
</organism>
<name>A0A553C773_9FLAO</name>
<evidence type="ECO:0000256" key="1">
    <source>
        <dbReference type="ARBA" id="ARBA00007487"/>
    </source>
</evidence>
<comment type="subunit">
    <text evidence="2">Homotrimer.</text>
</comment>
<dbReference type="UniPathway" id="UPA00148">
    <property type="reaction ID" value="UER00233"/>
</dbReference>